<name>A0A250VBJ6_STROL</name>
<organism evidence="2 3">
    <name type="scientific">Streptomyces olivochromogenes</name>
    <dbReference type="NCBI Taxonomy" id="1963"/>
    <lineage>
        <taxon>Bacteria</taxon>
        <taxon>Bacillati</taxon>
        <taxon>Actinomycetota</taxon>
        <taxon>Actinomycetes</taxon>
        <taxon>Kitasatosporales</taxon>
        <taxon>Streptomycetaceae</taxon>
        <taxon>Streptomyces</taxon>
    </lineage>
</organism>
<reference evidence="3" key="1">
    <citation type="submission" date="2017-05" db="EMBL/GenBank/DDBJ databases">
        <title>Streptomyces olivochromogenes NBRC 3561 whole genome shotgun sequence.</title>
        <authorList>
            <person name="Dohra H."/>
            <person name="Kodani S."/>
        </authorList>
    </citation>
    <scope>NUCLEOTIDE SEQUENCE [LARGE SCALE GENOMIC DNA]</scope>
    <source>
        <strain evidence="3">NBRC 3561</strain>
    </source>
</reference>
<dbReference type="Proteomes" id="UP000217446">
    <property type="component" value="Unassembled WGS sequence"/>
</dbReference>
<dbReference type="AlphaFoldDB" id="A0A250VBJ6"/>
<comment type="caution">
    <text evidence="2">The sequence shown here is derived from an EMBL/GenBank/DDBJ whole genome shotgun (WGS) entry which is preliminary data.</text>
</comment>
<protein>
    <submittedName>
        <fullName evidence="2">Uncharacterized protein</fullName>
    </submittedName>
</protein>
<dbReference type="RefSeq" id="WP_067371206.1">
    <property type="nucleotide sequence ID" value="NZ_BDQI01000005.1"/>
</dbReference>
<sequence length="717" mass="74806">MATYVETGQPGTYPTGTTTTLKKYVDWDPQGGGAGGPIFDTEFSATVNTKSRFTGAGQGVIYELTQSGELKSFKDNTATGGSLLTASKNYGTSGSWHYAAKIWADLDRIYVLDADHKLNVYAQSAPATGNGTLTLVGTVPAANAGVQAMTAAQDVWAVPTRTVGYRSTLYALIDGVIKHWSYNEGTVSPGGTTGLPILGSAATVDLTGLTGAVQAWSPGPGTIYTSDGAVNYSGTIAGYAGRPMALTNSEVSTGIYGTIFTDTASCLNSMEQGPPHFGTRPADGDVPSAEGEPAPDPDPTGVKVFKGRFTRGDGQPAAGLKVVVEAADVTPDDGTETDLPDLGTAVTADDGSWSLSLPDSLPPDVQAAADDNGGAVNAVATATGVTSSGVVMQGTDHLTAAPDSASAATRQLAAATESGTDPVQLLPQSEDDGTPQPTDDQYAQSWGSEQDRYTVDTLGSEPLPEWQSATSGLPTNFNPYVVGGVDTSSMPVSGTSVEPSIVYCVPYKQVIKTGIGWTTVVEGHAYWDAKASVDYDSKAASTVDAAVSVGSKWKIEGSVSVANSIGYATGYSNRGPHFAKQWQVPIEYKKIKSTTRCMGKTYVHYEIRAGRYKVPSGGAVGRYGKDVRAADGFSKWASSPTNRQAYVPAGSYFQLSKGHSVKFSGAVTAFGVKLGASSQYDHDHKQRITAGNSTAARHDIWGRNGPVWDNPGVFYSY</sequence>
<evidence type="ECO:0000313" key="3">
    <source>
        <dbReference type="Proteomes" id="UP000217446"/>
    </source>
</evidence>
<feature type="region of interest" description="Disordered" evidence="1">
    <location>
        <begin position="401"/>
        <end position="443"/>
    </location>
</feature>
<gene>
    <name evidence="2" type="ORF">SO3561_03023</name>
</gene>
<accession>A0A250VBJ6</accession>
<feature type="compositionally biased region" description="Low complexity" evidence="1">
    <location>
        <begin position="404"/>
        <end position="416"/>
    </location>
</feature>
<proteinExistence type="predicted"/>
<evidence type="ECO:0000256" key="1">
    <source>
        <dbReference type="SAM" id="MobiDB-lite"/>
    </source>
</evidence>
<keyword evidence="3" id="KW-1185">Reference proteome</keyword>
<evidence type="ECO:0000313" key="2">
    <source>
        <dbReference type="EMBL" id="GAX51521.1"/>
    </source>
</evidence>
<feature type="region of interest" description="Disordered" evidence="1">
    <location>
        <begin position="270"/>
        <end position="301"/>
    </location>
</feature>
<dbReference type="EMBL" id="BDQI01000005">
    <property type="protein sequence ID" value="GAX51521.1"/>
    <property type="molecule type" value="Genomic_DNA"/>
</dbReference>